<dbReference type="OrthoDB" id="7828598at2"/>
<proteinExistence type="predicted"/>
<keyword evidence="3" id="KW-1185">Reference proteome</keyword>
<dbReference type="Proteomes" id="UP000197065">
    <property type="component" value="Unassembled WGS sequence"/>
</dbReference>
<organism evidence="2 3">
    <name type="scientific">Arboricoccus pini</name>
    <dbReference type="NCBI Taxonomy" id="1963835"/>
    <lineage>
        <taxon>Bacteria</taxon>
        <taxon>Pseudomonadati</taxon>
        <taxon>Pseudomonadota</taxon>
        <taxon>Alphaproteobacteria</taxon>
        <taxon>Geminicoccales</taxon>
        <taxon>Geminicoccaceae</taxon>
        <taxon>Arboricoccus</taxon>
    </lineage>
</organism>
<protein>
    <submittedName>
        <fullName evidence="2">Transcriptional regulator, TetR family</fullName>
    </submittedName>
</protein>
<feature type="region of interest" description="Disordered" evidence="1">
    <location>
        <begin position="174"/>
        <end position="207"/>
    </location>
</feature>
<evidence type="ECO:0000313" key="3">
    <source>
        <dbReference type="Proteomes" id="UP000197065"/>
    </source>
</evidence>
<accession>A0A212S1Q5</accession>
<evidence type="ECO:0000256" key="1">
    <source>
        <dbReference type="SAM" id="MobiDB-lite"/>
    </source>
</evidence>
<sequence length="207" mass="23137">MAELAEAGWRRFSLVGVARRTGGSVADVQAVIPTRWHLLRRLNAHLDRATFKVTVEELAALSVRDRLFELVMRRLDATTPFKPGVRRLARDAAREPALIVLSGSTIRRSAGLMLDVAESGLGRPGTRLAAHALAALYLRVLNVWLDDESDDQARTLAELDRRLGQADRAARFAQRWRPRCRSTNSPARDEKHWAGHHMPGKEEINPG</sequence>
<dbReference type="AlphaFoldDB" id="A0A212S1Q5"/>
<evidence type="ECO:0000313" key="2">
    <source>
        <dbReference type="EMBL" id="SNB79065.1"/>
    </source>
</evidence>
<feature type="compositionally biased region" description="Basic and acidic residues" evidence="1">
    <location>
        <begin position="187"/>
        <end position="207"/>
    </location>
</feature>
<dbReference type="EMBL" id="FYEH01000020">
    <property type="protein sequence ID" value="SNB79065.1"/>
    <property type="molecule type" value="Genomic_DNA"/>
</dbReference>
<dbReference type="Gene3D" id="1.10.357.10">
    <property type="entry name" value="Tetracycline Repressor, domain 2"/>
    <property type="match status" value="1"/>
</dbReference>
<reference evidence="2 3" key="1">
    <citation type="submission" date="2017-06" db="EMBL/GenBank/DDBJ databases">
        <authorList>
            <person name="Kim H.J."/>
            <person name="Triplett B.A."/>
        </authorList>
    </citation>
    <scope>NUCLEOTIDE SEQUENCE [LARGE SCALE GENOMIC DNA]</scope>
    <source>
        <strain evidence="2 3">B29T1</strain>
    </source>
</reference>
<gene>
    <name evidence="2" type="ORF">SAMN07250955_12013</name>
</gene>
<name>A0A212S1Q5_9PROT</name>